<reference evidence="2" key="1">
    <citation type="submission" date="2016-10" db="EMBL/GenBank/DDBJ databases">
        <authorList>
            <person name="Wegmann U."/>
        </authorList>
    </citation>
    <scope>NUCLEOTIDE SEQUENCE [LARGE SCALE GENOMIC DNA]</scope>
</reference>
<evidence type="ECO:0000313" key="1">
    <source>
        <dbReference type="EMBL" id="SFV74241.1"/>
    </source>
</evidence>
<dbReference type="KEGG" id="dpg:DESPIGER_2420"/>
<evidence type="ECO:0000313" key="2">
    <source>
        <dbReference type="Proteomes" id="UP000186323"/>
    </source>
</evidence>
<keyword evidence="2" id="KW-1185">Reference proteome</keyword>
<dbReference type="Proteomes" id="UP000186323">
    <property type="component" value="Chromosome I"/>
</dbReference>
<gene>
    <name evidence="1" type="ORF">DESPIGER_2420</name>
</gene>
<organism evidence="1 2">
    <name type="scientific">Desulfovibrio piger</name>
    <dbReference type="NCBI Taxonomy" id="901"/>
    <lineage>
        <taxon>Bacteria</taxon>
        <taxon>Pseudomonadati</taxon>
        <taxon>Thermodesulfobacteriota</taxon>
        <taxon>Desulfovibrionia</taxon>
        <taxon>Desulfovibrionales</taxon>
        <taxon>Desulfovibrionaceae</taxon>
        <taxon>Desulfovibrio</taxon>
    </lineage>
</organism>
<accession>A0A1K1LHR2</accession>
<dbReference type="RefSeq" id="WP_083575392.1">
    <property type="nucleotide sequence ID" value="NZ_JAXXLW010000021.1"/>
</dbReference>
<sequence>MTTCPSAPVPSSETAGSAPLLRDLLPAADVARLRTLRPAPPAPGLYAALCRRVPWPGSSLALPCNALPGIPAATVQAPFAPLPDLPAGSLQGLRLGYVLFALPWPDAVGLLRACALAAGQLWLADFILAERNLGLPAALLRRLLPGFQPWGPVTPARIWLRRGGLEGCLRDAGLAAAQRRTLLAGAAALIRVAPVRP</sequence>
<dbReference type="OrthoDB" id="9984547at2"/>
<dbReference type="EMBL" id="LT630450">
    <property type="protein sequence ID" value="SFV74241.1"/>
    <property type="molecule type" value="Genomic_DNA"/>
</dbReference>
<name>A0A1K1LHR2_9BACT</name>
<proteinExistence type="predicted"/>
<dbReference type="AlphaFoldDB" id="A0A1K1LHR2"/>
<protein>
    <submittedName>
        <fullName evidence="1">Uncharacterized protein</fullName>
    </submittedName>
</protein>